<gene>
    <name evidence="2" type="ORF">HDID_LOCUS7051</name>
</gene>
<evidence type="ECO:0000313" key="3">
    <source>
        <dbReference type="Proteomes" id="UP000274504"/>
    </source>
</evidence>
<dbReference type="WBParaSite" id="HDID_0000705301-mRNA-1">
    <property type="protein sequence ID" value="HDID_0000705301-mRNA-1"/>
    <property type="gene ID" value="HDID_0000705301"/>
</dbReference>
<accession>A0A0R3SPW7</accession>
<dbReference type="InterPro" id="IPR043793">
    <property type="entry name" value="DUF5735"/>
</dbReference>
<dbReference type="Pfam" id="PF19006">
    <property type="entry name" value="DUF5735"/>
    <property type="match status" value="1"/>
</dbReference>
<sequence>IEYGISTQPSDLGFEKYVQSSSETRSLFFIQPTKSGFIEANIGGVESRHDYNMSSISVYLSSNMVTMQGNFISDLYALCGVENAHLVAKSKAILLCQFAVSMPSYDGYIFSTSSCLIHCAKETECAAKINLDFLIRQAAVSINDKSELMISFNVTALDVNSLNPREPVIERDDVTNSLIYKHMKLPPVYVHRRPDTEFATLLTNENGFPSIQLEVPRISEAKFFDLVILQTSATNVWKMKLKFVFSSHLRFLWAKEIKGGQWKLQGTPSPRGVTVKLRHRSTNQYQSSPEDLNDNFLPLPPDDEFITQRA</sequence>
<feature type="domain" description="DUF5735" evidence="1">
    <location>
        <begin position="23"/>
        <end position="160"/>
    </location>
</feature>
<reference evidence="4" key="1">
    <citation type="submission" date="2017-02" db="UniProtKB">
        <authorList>
            <consortium name="WormBaseParasite"/>
        </authorList>
    </citation>
    <scope>IDENTIFICATION</scope>
</reference>
<evidence type="ECO:0000313" key="4">
    <source>
        <dbReference type="WBParaSite" id="HDID_0000705301-mRNA-1"/>
    </source>
</evidence>
<proteinExistence type="predicted"/>
<organism evidence="4">
    <name type="scientific">Hymenolepis diminuta</name>
    <name type="common">Rat tapeworm</name>
    <dbReference type="NCBI Taxonomy" id="6216"/>
    <lineage>
        <taxon>Eukaryota</taxon>
        <taxon>Metazoa</taxon>
        <taxon>Spiralia</taxon>
        <taxon>Lophotrochozoa</taxon>
        <taxon>Platyhelminthes</taxon>
        <taxon>Cestoda</taxon>
        <taxon>Eucestoda</taxon>
        <taxon>Cyclophyllidea</taxon>
        <taxon>Hymenolepididae</taxon>
        <taxon>Hymenolepis</taxon>
    </lineage>
</organism>
<protein>
    <submittedName>
        <fullName evidence="4">DUF5735 domain-containing protein</fullName>
    </submittedName>
</protein>
<dbReference type="Proteomes" id="UP000274504">
    <property type="component" value="Unassembled WGS sequence"/>
</dbReference>
<evidence type="ECO:0000259" key="1">
    <source>
        <dbReference type="Pfam" id="PF19006"/>
    </source>
</evidence>
<reference evidence="2 3" key="2">
    <citation type="submission" date="2018-11" db="EMBL/GenBank/DDBJ databases">
        <authorList>
            <consortium name="Pathogen Informatics"/>
        </authorList>
    </citation>
    <scope>NUCLEOTIDE SEQUENCE [LARGE SCALE GENOMIC DNA]</scope>
</reference>
<dbReference type="EMBL" id="UYSG01010899">
    <property type="protein sequence ID" value="VDL59369.1"/>
    <property type="molecule type" value="Genomic_DNA"/>
</dbReference>
<name>A0A0R3SPW7_HYMDI</name>
<dbReference type="OrthoDB" id="6274470at2759"/>
<dbReference type="AlphaFoldDB" id="A0A0R3SPW7"/>
<evidence type="ECO:0000313" key="2">
    <source>
        <dbReference type="EMBL" id="VDL59369.1"/>
    </source>
</evidence>